<dbReference type="AlphaFoldDB" id="A0A2K3L635"/>
<feature type="region of interest" description="Disordered" evidence="3">
    <location>
        <begin position="1"/>
        <end position="71"/>
    </location>
</feature>
<dbReference type="GO" id="GO:0007018">
    <property type="term" value="P:microtubule-based movement"/>
    <property type="evidence" value="ECO:0007669"/>
    <property type="project" value="InterPro"/>
</dbReference>
<dbReference type="SUPFAM" id="SSF52540">
    <property type="entry name" value="P-loop containing nucleoside triphosphate hydrolases"/>
    <property type="match status" value="1"/>
</dbReference>
<feature type="compositionally biased region" description="Low complexity" evidence="3">
    <location>
        <begin position="1"/>
        <end position="11"/>
    </location>
</feature>
<proteinExistence type="inferred from homology"/>
<reference evidence="5 6" key="2">
    <citation type="journal article" date="2017" name="Front. Plant Sci.">
        <title>Gene Classification and Mining of Molecular Markers Useful in Red Clover (Trifolium pratense) Breeding.</title>
        <authorList>
            <person name="Istvanek J."/>
            <person name="Dluhosova J."/>
            <person name="Dluhos P."/>
            <person name="Patkova L."/>
            <person name="Nedelnik J."/>
            <person name="Repkova J."/>
        </authorList>
    </citation>
    <scope>NUCLEOTIDE SEQUENCE [LARGE SCALE GENOMIC DNA]</scope>
    <source>
        <strain evidence="6">cv. Tatra</strain>
        <tissue evidence="5">Young leaves</tissue>
    </source>
</reference>
<feature type="compositionally biased region" description="Low complexity" evidence="3">
    <location>
        <begin position="19"/>
        <end position="30"/>
    </location>
</feature>
<dbReference type="SMART" id="SM00129">
    <property type="entry name" value="KISc"/>
    <property type="match status" value="1"/>
</dbReference>
<accession>A0A2K3L635</accession>
<feature type="domain" description="Kinesin motor" evidence="4">
    <location>
        <begin position="99"/>
        <end position="245"/>
    </location>
</feature>
<evidence type="ECO:0000259" key="4">
    <source>
        <dbReference type="PROSITE" id="PS50067"/>
    </source>
</evidence>
<evidence type="ECO:0000313" key="5">
    <source>
        <dbReference type="EMBL" id="PNX74002.1"/>
    </source>
</evidence>
<keyword evidence="2" id="KW-0547">Nucleotide-binding</keyword>
<evidence type="ECO:0000256" key="3">
    <source>
        <dbReference type="SAM" id="MobiDB-lite"/>
    </source>
</evidence>
<dbReference type="EMBL" id="ASHM01026861">
    <property type="protein sequence ID" value="PNX74002.1"/>
    <property type="molecule type" value="Genomic_DNA"/>
</dbReference>
<dbReference type="Pfam" id="PF00225">
    <property type="entry name" value="Kinesin"/>
    <property type="match status" value="1"/>
</dbReference>
<dbReference type="GO" id="GO:0008017">
    <property type="term" value="F:microtubule binding"/>
    <property type="evidence" value="ECO:0007669"/>
    <property type="project" value="InterPro"/>
</dbReference>
<comment type="caution">
    <text evidence="5">The sequence shown here is derived from an EMBL/GenBank/DDBJ whole genome shotgun (WGS) entry which is preliminary data.</text>
</comment>
<reference evidence="5 6" key="1">
    <citation type="journal article" date="2014" name="Am. J. Bot.">
        <title>Genome assembly and annotation for red clover (Trifolium pratense; Fabaceae).</title>
        <authorList>
            <person name="Istvanek J."/>
            <person name="Jaros M."/>
            <person name="Krenek A."/>
            <person name="Repkova J."/>
        </authorList>
    </citation>
    <scope>NUCLEOTIDE SEQUENCE [LARGE SCALE GENOMIC DNA]</scope>
    <source>
        <strain evidence="6">cv. Tatra</strain>
        <tissue evidence="5">Young leaves</tissue>
    </source>
</reference>
<name>A0A2K3L635_TRIPR</name>
<keyword evidence="2" id="KW-0067">ATP-binding</keyword>
<keyword evidence="1 2" id="KW-0505">Motor protein</keyword>
<dbReference type="GO" id="GO:0003777">
    <property type="term" value="F:microtubule motor activity"/>
    <property type="evidence" value="ECO:0007669"/>
    <property type="project" value="InterPro"/>
</dbReference>
<protein>
    <submittedName>
        <fullName evidence="5">Kinesin-related protein 11-like</fullName>
    </submittedName>
</protein>
<dbReference type="Proteomes" id="UP000236291">
    <property type="component" value="Unassembled WGS sequence"/>
</dbReference>
<dbReference type="PANTHER" id="PTHR47968">
    <property type="entry name" value="CENTROMERE PROTEIN E"/>
    <property type="match status" value="1"/>
</dbReference>
<sequence length="245" mass="27000">MASSSRARSSSPFSHRKPSTPYSSTSSSSSLTNGRIIPRSSSSATSSFFNPGGRSTTPSRGRSESTFYGSRGYRDRSPVAFGAEELIVDPVDTSTSADSISVTIRFRPLSEREYNKGDEIAWYADGDKIVRNEYNPATAYAFDRVFGPHTVSDEVYEVAAKPVVKAAMEGVNGTVFAYGVTSSGKTHTMHIAEFTWAVLAVFQNKGFDPLTVDTVFFAGGLHSLMTMMVKRDFTHEYVQKRMHYW</sequence>
<dbReference type="ExpressionAtlas" id="A0A2K3L635">
    <property type="expression patterns" value="baseline"/>
</dbReference>
<dbReference type="PANTHER" id="PTHR47968:SF35">
    <property type="entry name" value="KINESIN-LIKE PROTEIN KIN-7D, MITOCHONDRIAL ISOFORM X1"/>
    <property type="match status" value="1"/>
</dbReference>
<dbReference type="InterPro" id="IPR036961">
    <property type="entry name" value="Kinesin_motor_dom_sf"/>
</dbReference>
<comment type="similarity">
    <text evidence="2">Belongs to the TRAFAC class myosin-kinesin ATPase superfamily. Kinesin family.</text>
</comment>
<evidence type="ECO:0000256" key="1">
    <source>
        <dbReference type="ARBA" id="ARBA00023175"/>
    </source>
</evidence>
<dbReference type="Gene3D" id="3.40.850.10">
    <property type="entry name" value="Kinesin motor domain"/>
    <property type="match status" value="1"/>
</dbReference>
<dbReference type="InterPro" id="IPR027640">
    <property type="entry name" value="Kinesin-like_fam"/>
</dbReference>
<evidence type="ECO:0000313" key="6">
    <source>
        <dbReference type="Proteomes" id="UP000236291"/>
    </source>
</evidence>
<dbReference type="InterPro" id="IPR001752">
    <property type="entry name" value="Kinesin_motor_dom"/>
</dbReference>
<gene>
    <name evidence="5" type="ORF">L195_g029913</name>
</gene>
<dbReference type="STRING" id="57577.A0A2K3L635"/>
<dbReference type="GO" id="GO:0005524">
    <property type="term" value="F:ATP binding"/>
    <property type="evidence" value="ECO:0007669"/>
    <property type="project" value="UniProtKB-UniRule"/>
</dbReference>
<organism evidence="5 6">
    <name type="scientific">Trifolium pratense</name>
    <name type="common">Red clover</name>
    <dbReference type="NCBI Taxonomy" id="57577"/>
    <lineage>
        <taxon>Eukaryota</taxon>
        <taxon>Viridiplantae</taxon>
        <taxon>Streptophyta</taxon>
        <taxon>Embryophyta</taxon>
        <taxon>Tracheophyta</taxon>
        <taxon>Spermatophyta</taxon>
        <taxon>Magnoliopsida</taxon>
        <taxon>eudicotyledons</taxon>
        <taxon>Gunneridae</taxon>
        <taxon>Pentapetalae</taxon>
        <taxon>rosids</taxon>
        <taxon>fabids</taxon>
        <taxon>Fabales</taxon>
        <taxon>Fabaceae</taxon>
        <taxon>Papilionoideae</taxon>
        <taxon>50 kb inversion clade</taxon>
        <taxon>NPAAA clade</taxon>
        <taxon>Hologalegina</taxon>
        <taxon>IRL clade</taxon>
        <taxon>Trifolieae</taxon>
        <taxon>Trifolium</taxon>
    </lineage>
</organism>
<dbReference type="InterPro" id="IPR027417">
    <property type="entry name" value="P-loop_NTPase"/>
</dbReference>
<dbReference type="PROSITE" id="PS50067">
    <property type="entry name" value="KINESIN_MOTOR_2"/>
    <property type="match status" value="1"/>
</dbReference>
<feature type="binding site" evidence="2">
    <location>
        <begin position="179"/>
        <end position="186"/>
    </location>
    <ligand>
        <name>ATP</name>
        <dbReference type="ChEBI" id="CHEBI:30616"/>
    </ligand>
</feature>
<evidence type="ECO:0000256" key="2">
    <source>
        <dbReference type="PROSITE-ProRule" id="PRU00283"/>
    </source>
</evidence>
<feature type="compositionally biased region" description="Polar residues" evidence="3">
    <location>
        <begin position="53"/>
        <end position="68"/>
    </location>
</feature>